<evidence type="ECO:0000256" key="4">
    <source>
        <dbReference type="ARBA" id="ARBA00022692"/>
    </source>
</evidence>
<evidence type="ECO:0000256" key="3">
    <source>
        <dbReference type="ARBA" id="ARBA00015946"/>
    </source>
</evidence>
<proteinExistence type="inferred from homology"/>
<evidence type="ECO:0000259" key="9">
    <source>
        <dbReference type="PROSITE" id="PS50999"/>
    </source>
</evidence>
<feature type="domain" description="Cytochrome oxidase subunit II transmembrane region profile" evidence="9">
    <location>
        <begin position="1"/>
        <end position="53"/>
    </location>
</feature>
<name>A0A851ITE4_9PASS</name>
<sequence>MANHSQFHFQDTSSSITKELVEFHDHTLMAALAICSLALYLLALILTENLSSS</sequence>
<reference evidence="10" key="1">
    <citation type="submission" date="2019-09" db="EMBL/GenBank/DDBJ databases">
        <title>Bird 10,000 Genomes (B10K) Project - Family phase.</title>
        <authorList>
            <person name="Zhang G."/>
        </authorList>
    </citation>
    <scope>NUCLEOTIDE SEQUENCE</scope>
    <source>
        <strain evidence="10">B10K-DU-001-63</strain>
        <tissue evidence="10">Muscle</tissue>
    </source>
</reference>
<dbReference type="AlphaFoldDB" id="A0A851ITE4"/>
<dbReference type="Proteomes" id="UP000660704">
    <property type="component" value="Unassembled WGS sequence"/>
</dbReference>
<gene>
    <name evidence="10" type="primary">Mtco2_0</name>
    <name evidence="10" type="ORF">DONATR_R14985</name>
</gene>
<dbReference type="PROSITE" id="PS50999">
    <property type="entry name" value="COX2_TM"/>
    <property type="match status" value="1"/>
</dbReference>
<evidence type="ECO:0000256" key="7">
    <source>
        <dbReference type="ARBA" id="ARBA00049512"/>
    </source>
</evidence>
<dbReference type="InterPro" id="IPR036257">
    <property type="entry name" value="Cyt_c_oxidase_su2_TM_sf"/>
</dbReference>
<comment type="caution">
    <text evidence="10">The sequence shown here is derived from an EMBL/GenBank/DDBJ whole genome shotgun (WGS) entry which is preliminary data.</text>
</comment>
<dbReference type="SUPFAM" id="SSF81464">
    <property type="entry name" value="Cytochrome c oxidase subunit II-like, transmembrane region"/>
    <property type="match status" value="1"/>
</dbReference>
<dbReference type="Pfam" id="PF02790">
    <property type="entry name" value="COX2_TM"/>
    <property type="match status" value="1"/>
</dbReference>
<evidence type="ECO:0000313" key="10">
    <source>
        <dbReference type="EMBL" id="NXB70279.1"/>
    </source>
</evidence>
<feature type="non-terminal residue" evidence="10">
    <location>
        <position position="1"/>
    </location>
</feature>
<dbReference type="GO" id="GO:0004129">
    <property type="term" value="F:cytochrome-c oxidase activity"/>
    <property type="evidence" value="ECO:0007669"/>
    <property type="project" value="UniProtKB-EC"/>
</dbReference>
<dbReference type="Gene3D" id="1.10.287.90">
    <property type="match status" value="1"/>
</dbReference>
<keyword evidence="11" id="KW-1185">Reference proteome</keyword>
<feature type="non-terminal residue" evidence="10">
    <location>
        <position position="53"/>
    </location>
</feature>
<organism evidence="10 11">
    <name type="scientific">Donacobius atricapilla</name>
    <dbReference type="NCBI Taxonomy" id="237420"/>
    <lineage>
        <taxon>Eukaryota</taxon>
        <taxon>Metazoa</taxon>
        <taxon>Chordata</taxon>
        <taxon>Craniata</taxon>
        <taxon>Vertebrata</taxon>
        <taxon>Euteleostomi</taxon>
        <taxon>Archelosauria</taxon>
        <taxon>Archosauria</taxon>
        <taxon>Dinosauria</taxon>
        <taxon>Saurischia</taxon>
        <taxon>Theropoda</taxon>
        <taxon>Coelurosauria</taxon>
        <taxon>Aves</taxon>
        <taxon>Neognathae</taxon>
        <taxon>Neoaves</taxon>
        <taxon>Telluraves</taxon>
        <taxon>Australaves</taxon>
        <taxon>Passeriformes</taxon>
        <taxon>Mimidae</taxon>
        <taxon>Donacobius</taxon>
    </lineage>
</organism>
<accession>A0A851ITE4</accession>
<evidence type="ECO:0000256" key="1">
    <source>
        <dbReference type="ARBA" id="ARBA00004141"/>
    </source>
</evidence>
<comment type="subcellular location">
    <subcellularLocation>
        <location evidence="1">Membrane</location>
        <topology evidence="1">Multi-pass membrane protein</topology>
    </subcellularLocation>
</comment>
<keyword evidence="8" id="KW-1133">Transmembrane helix</keyword>
<dbReference type="InterPro" id="IPR011759">
    <property type="entry name" value="Cyt_c_oxidase_su2_TM_dom"/>
</dbReference>
<keyword evidence="4 8" id="KW-0812">Transmembrane</keyword>
<evidence type="ECO:0000256" key="5">
    <source>
        <dbReference type="ARBA" id="ARBA00023136"/>
    </source>
</evidence>
<evidence type="ECO:0000256" key="2">
    <source>
        <dbReference type="ARBA" id="ARBA00007866"/>
    </source>
</evidence>
<dbReference type="GO" id="GO:0016020">
    <property type="term" value="C:membrane"/>
    <property type="evidence" value="ECO:0007669"/>
    <property type="project" value="UniProtKB-SubCell"/>
</dbReference>
<feature type="transmembrane region" description="Helical" evidence="8">
    <location>
        <begin position="28"/>
        <end position="47"/>
    </location>
</feature>
<protein>
    <recommendedName>
        <fullName evidence="3">Cytochrome c oxidase subunit 2</fullName>
    </recommendedName>
    <alternativeName>
        <fullName evidence="6">Cytochrome c oxidase polypeptide II</fullName>
    </alternativeName>
</protein>
<evidence type="ECO:0000313" key="11">
    <source>
        <dbReference type="Proteomes" id="UP000660704"/>
    </source>
</evidence>
<comment type="catalytic activity">
    <reaction evidence="7">
        <text>4 Fe(II)-[cytochrome c] + O2 + 8 H(+)(in) = 4 Fe(III)-[cytochrome c] + 2 H2O + 4 H(+)(out)</text>
        <dbReference type="Rhea" id="RHEA:11436"/>
        <dbReference type="Rhea" id="RHEA-COMP:10350"/>
        <dbReference type="Rhea" id="RHEA-COMP:14399"/>
        <dbReference type="ChEBI" id="CHEBI:15377"/>
        <dbReference type="ChEBI" id="CHEBI:15378"/>
        <dbReference type="ChEBI" id="CHEBI:15379"/>
        <dbReference type="ChEBI" id="CHEBI:29033"/>
        <dbReference type="ChEBI" id="CHEBI:29034"/>
        <dbReference type="EC" id="7.1.1.9"/>
    </reaction>
    <physiologicalReaction direction="left-to-right" evidence="7">
        <dbReference type="Rhea" id="RHEA:11437"/>
    </physiologicalReaction>
</comment>
<keyword evidence="5 8" id="KW-0472">Membrane</keyword>
<dbReference type="EMBL" id="WBMY01001500">
    <property type="protein sequence ID" value="NXB70279.1"/>
    <property type="molecule type" value="Genomic_DNA"/>
</dbReference>
<evidence type="ECO:0000256" key="6">
    <source>
        <dbReference type="ARBA" id="ARBA00031389"/>
    </source>
</evidence>
<dbReference type="GO" id="GO:0022900">
    <property type="term" value="P:electron transport chain"/>
    <property type="evidence" value="ECO:0007669"/>
    <property type="project" value="InterPro"/>
</dbReference>
<evidence type="ECO:0000256" key="8">
    <source>
        <dbReference type="SAM" id="Phobius"/>
    </source>
</evidence>
<comment type="similarity">
    <text evidence="2">Belongs to the cytochrome c oxidase subunit 2 family.</text>
</comment>